<keyword evidence="1" id="KW-0472">Membrane</keyword>
<feature type="transmembrane region" description="Helical" evidence="1">
    <location>
        <begin position="334"/>
        <end position="353"/>
    </location>
</feature>
<feature type="transmembrane region" description="Helical" evidence="1">
    <location>
        <begin position="360"/>
        <end position="380"/>
    </location>
</feature>
<dbReference type="EMBL" id="FOLQ01000025">
    <property type="protein sequence ID" value="SFF02669.1"/>
    <property type="molecule type" value="Genomic_DNA"/>
</dbReference>
<dbReference type="OrthoDB" id="9757876at2"/>
<keyword evidence="3" id="KW-1185">Reference proteome</keyword>
<feature type="transmembrane region" description="Helical" evidence="1">
    <location>
        <begin position="428"/>
        <end position="451"/>
    </location>
</feature>
<keyword evidence="1" id="KW-1133">Transmembrane helix</keyword>
<sequence length="1088" mass="117339">MNQLIASALTRPVTIVVLVLGMLVFSVMAVLNIPVDIFPKLNAPTIYIAQSYGGMMPSQMEGFIATRYQNQMLYVSGVKDVDVKNVQGLTLVKCSFYENTNMAQAAGEVANQVSRVLSYLPPGSQPPVVVRFDASTLPVGQLVFNSKTRSLSEIQDLASTKIRPLLAKIPGASSPPPFGGNERTVVIKVDPSKMQSYALTPDQIVQSVVKANQISPAGVVRMKDYAYMTPSNSVINTVSEFAQIPLKMGTGPTVLLGDVATVNDAADQTVGYALVNGKRAVYIPVTKTGDASTMAVVTALKAKLAEMQSLLPDDVKLSYEFDQSVYVSNAVSGLMSEGIIGAVLTGLTVLLFLRDWRSSLIVVLTIPVAILAAVMLLNAAGQTINIMTLSGLALAIGILVDEATVTIENIHQHLEMGKPKARAIYDACLEIAFPEFLILICILAVFAPSFLMSGVPKAMFLPLSLSIGFAMIVAFFLALTLVPVLSNWWMKSHHKGDHEEAVQALNSQEVAQVESHAHYEKTTKNELKGFDKFKARYLSLVETLLRHRTLVISCYILITFGLAGLLFMHIGQDMLPKSNAKQFQVRVIAPQGMRIERTEERVQRVLGIIEQLVGKENVEISSAFVGMTPSSYGTSNLYVFNAGPHEATVQVALSEAYTGNMDVLRDNLRAAVRKQLPGVGISYEPIELTDKIMSQGASTPIEVQVGGKSLEDGQAYAKRLQEGLKSIPYLRDIRIKQPLNYPTLDIQFDRIKAAQFGLTADDISKSLVAATSSSRFTAKNLWLDRKTGYAYQVQVQLPEYEMSSVEDMENIPLVKGQLRPTLGDVATIRRTTVPGEYDRSGPRRLVTVSANIFNKDLGTATRDVQQVIDGLGTPPKGTVVDLQGMAQLLRDTLGSLQTGLGLAIVVIFLVLMANFQSFGVAFVVLSTIPAVLAGSLGLLSLTGSTLNLQSYMGIIMSVGVSVANAILLITNAEQLRLVYNDSTKAALTAGSMRLRPIMMTSLAMIAGMIPMASGLGEAGDQSAPLGRAVIGGLFFSAFAALLILPVIFASVQGKASVKSASLNPNDEESEFYDGVDPLKKQLLTTHPN</sequence>
<dbReference type="Gene3D" id="3.30.70.1430">
    <property type="entry name" value="Multidrug efflux transporter AcrB pore domain"/>
    <property type="match status" value="2"/>
</dbReference>
<feature type="transmembrane region" description="Helical" evidence="1">
    <location>
        <begin position="1028"/>
        <end position="1051"/>
    </location>
</feature>
<dbReference type="STRING" id="662367.SAMN05216167_12533"/>
<feature type="transmembrane region" description="Helical" evidence="1">
    <location>
        <begin position="951"/>
        <end position="969"/>
    </location>
</feature>
<feature type="transmembrane region" description="Helical" evidence="1">
    <location>
        <begin position="550"/>
        <end position="570"/>
    </location>
</feature>
<dbReference type="GO" id="GO:0005886">
    <property type="term" value="C:plasma membrane"/>
    <property type="evidence" value="ECO:0007669"/>
    <property type="project" value="TreeGrafter"/>
</dbReference>
<evidence type="ECO:0000256" key="1">
    <source>
        <dbReference type="SAM" id="Phobius"/>
    </source>
</evidence>
<feature type="transmembrane region" description="Helical" evidence="1">
    <location>
        <begin position="12"/>
        <end position="31"/>
    </location>
</feature>
<feature type="transmembrane region" description="Helical" evidence="1">
    <location>
        <begin position="918"/>
        <end position="939"/>
    </location>
</feature>
<dbReference type="Gene3D" id="3.30.70.1320">
    <property type="entry name" value="Multidrug efflux transporter AcrB pore domain like"/>
    <property type="match status" value="1"/>
</dbReference>
<gene>
    <name evidence="2" type="ORF">SAMN05216167_12533</name>
</gene>
<dbReference type="RefSeq" id="WP_093833710.1">
    <property type="nucleotide sequence ID" value="NZ_FOLQ01000025.1"/>
</dbReference>
<organism evidence="2 3">
    <name type="scientific">Spirosoma endophyticum</name>
    <dbReference type="NCBI Taxonomy" id="662367"/>
    <lineage>
        <taxon>Bacteria</taxon>
        <taxon>Pseudomonadati</taxon>
        <taxon>Bacteroidota</taxon>
        <taxon>Cytophagia</taxon>
        <taxon>Cytophagales</taxon>
        <taxon>Cytophagaceae</taxon>
        <taxon>Spirosoma</taxon>
    </lineage>
</organism>
<dbReference type="PANTHER" id="PTHR32063:SF8">
    <property type="entry name" value="CATION EFFLUX PROTEIN"/>
    <property type="match status" value="1"/>
</dbReference>
<feature type="transmembrane region" description="Helical" evidence="1">
    <location>
        <begin position="386"/>
        <end position="407"/>
    </location>
</feature>
<feature type="transmembrane region" description="Helical" evidence="1">
    <location>
        <begin position="893"/>
        <end position="911"/>
    </location>
</feature>
<dbReference type="Pfam" id="PF00873">
    <property type="entry name" value="ACR_tran"/>
    <property type="match status" value="1"/>
</dbReference>
<dbReference type="InterPro" id="IPR027463">
    <property type="entry name" value="AcrB_DN_DC_subdom"/>
</dbReference>
<name>A0A1I2FCP7_9BACT</name>
<proteinExistence type="predicted"/>
<accession>A0A1I2FCP7</accession>
<dbReference type="InterPro" id="IPR001036">
    <property type="entry name" value="Acrflvin-R"/>
</dbReference>
<dbReference type="Gene3D" id="1.20.1640.10">
    <property type="entry name" value="Multidrug efflux transporter AcrB transmembrane domain"/>
    <property type="match status" value="2"/>
</dbReference>
<dbReference type="PANTHER" id="PTHR32063">
    <property type="match status" value="1"/>
</dbReference>
<evidence type="ECO:0000313" key="2">
    <source>
        <dbReference type="EMBL" id="SFF02669.1"/>
    </source>
</evidence>
<dbReference type="Gene3D" id="3.30.70.1440">
    <property type="entry name" value="Multidrug efflux transporter AcrB pore domain"/>
    <property type="match status" value="1"/>
</dbReference>
<reference evidence="2 3" key="1">
    <citation type="submission" date="2016-10" db="EMBL/GenBank/DDBJ databases">
        <authorList>
            <person name="de Groot N.N."/>
        </authorList>
    </citation>
    <scope>NUCLEOTIDE SEQUENCE [LARGE SCALE GENOMIC DNA]</scope>
    <source>
        <strain evidence="2 3">DSM 26130</strain>
    </source>
</reference>
<dbReference type="SUPFAM" id="SSF82693">
    <property type="entry name" value="Multidrug efflux transporter AcrB pore domain, PN1, PN2, PC1 and PC2 subdomains"/>
    <property type="match status" value="2"/>
</dbReference>
<dbReference type="SUPFAM" id="SSF82714">
    <property type="entry name" value="Multidrug efflux transporter AcrB TolC docking domain, DN and DC subdomains"/>
    <property type="match status" value="2"/>
</dbReference>
<dbReference type="SUPFAM" id="SSF82866">
    <property type="entry name" value="Multidrug efflux transporter AcrB transmembrane domain"/>
    <property type="match status" value="2"/>
</dbReference>
<evidence type="ECO:0000313" key="3">
    <source>
        <dbReference type="Proteomes" id="UP000198598"/>
    </source>
</evidence>
<protein>
    <submittedName>
        <fullName evidence="2">Multidrug efflux pump subunit AcrB</fullName>
    </submittedName>
</protein>
<dbReference type="Proteomes" id="UP000198598">
    <property type="component" value="Unassembled WGS sequence"/>
</dbReference>
<dbReference type="PRINTS" id="PR00702">
    <property type="entry name" value="ACRIFLAVINRP"/>
</dbReference>
<feature type="transmembrane region" description="Helical" evidence="1">
    <location>
        <begin position="997"/>
        <end position="1016"/>
    </location>
</feature>
<feature type="transmembrane region" description="Helical" evidence="1">
    <location>
        <begin position="463"/>
        <end position="485"/>
    </location>
</feature>
<dbReference type="Gene3D" id="3.30.2090.10">
    <property type="entry name" value="Multidrug efflux transporter AcrB TolC docking domain, DN and DC subdomains"/>
    <property type="match status" value="2"/>
</dbReference>
<dbReference type="AlphaFoldDB" id="A0A1I2FCP7"/>
<dbReference type="GO" id="GO:0042910">
    <property type="term" value="F:xenobiotic transmembrane transporter activity"/>
    <property type="evidence" value="ECO:0007669"/>
    <property type="project" value="TreeGrafter"/>
</dbReference>
<keyword evidence="1" id="KW-0812">Transmembrane</keyword>